<name>A0A433XAU5_9HYPH</name>
<dbReference type="SUPFAM" id="SSF55931">
    <property type="entry name" value="Glutamine synthetase/guanido kinase"/>
    <property type="match status" value="1"/>
</dbReference>
<dbReference type="EMBL" id="RZNJ01000003">
    <property type="protein sequence ID" value="RUT31183.1"/>
    <property type="molecule type" value="Genomic_DNA"/>
</dbReference>
<evidence type="ECO:0000256" key="2">
    <source>
        <dbReference type="ARBA" id="ARBA00010253"/>
    </source>
</evidence>
<dbReference type="EC" id="6.3.2.2" evidence="10"/>
<gene>
    <name evidence="12" type="ORF">EMQ25_09970</name>
</gene>
<dbReference type="InterPro" id="IPR035434">
    <property type="entry name" value="GCL_bact_plant"/>
</dbReference>
<dbReference type="InterPro" id="IPR014746">
    <property type="entry name" value="Gln_synth/guanido_kin_cat_dom"/>
</dbReference>
<dbReference type="OrthoDB" id="9780152at2"/>
<evidence type="ECO:0000256" key="6">
    <source>
        <dbReference type="ARBA" id="ARBA00022741"/>
    </source>
</evidence>
<protein>
    <recommendedName>
        <fullName evidence="10">Glutamate--cysteine ligase</fullName>
        <ecNumber evidence="10">6.3.2.2</ecNumber>
    </recommendedName>
</protein>
<keyword evidence="8" id="KW-0809">Transit peptide</keyword>
<dbReference type="NCBIfam" id="TIGR01436">
    <property type="entry name" value="glu_cys_lig_pln"/>
    <property type="match status" value="1"/>
</dbReference>
<comment type="subunit">
    <text evidence="3">Homodimer or monomer when oxidized or reduced, respectively.</text>
</comment>
<dbReference type="PANTHER" id="PTHR34378">
    <property type="entry name" value="GLUTAMATE--CYSTEINE LIGASE, CHLOROPLASTIC"/>
    <property type="match status" value="1"/>
</dbReference>
<accession>A0A433XAU5</accession>
<evidence type="ECO:0000256" key="10">
    <source>
        <dbReference type="PIRNR" id="PIRNR017901"/>
    </source>
</evidence>
<comment type="function">
    <text evidence="10">Catalyzes the synthesis of gamma-glutamylcysteine (gamma-GC).</text>
</comment>
<comment type="pathway">
    <text evidence="1">Sulfur metabolism; glutathione biosynthesis; glutathione from L-cysteine and L-glutamate: step 1/2.</text>
</comment>
<evidence type="ECO:0000313" key="13">
    <source>
        <dbReference type="Proteomes" id="UP000281547"/>
    </source>
</evidence>
<comment type="catalytic activity">
    <reaction evidence="10">
        <text>L-cysteine + L-glutamate + ATP = gamma-L-glutamyl-L-cysteine + ADP + phosphate + H(+)</text>
        <dbReference type="Rhea" id="RHEA:13285"/>
        <dbReference type="ChEBI" id="CHEBI:15378"/>
        <dbReference type="ChEBI" id="CHEBI:29985"/>
        <dbReference type="ChEBI" id="CHEBI:30616"/>
        <dbReference type="ChEBI" id="CHEBI:35235"/>
        <dbReference type="ChEBI" id="CHEBI:43474"/>
        <dbReference type="ChEBI" id="CHEBI:58173"/>
        <dbReference type="ChEBI" id="CHEBI:456216"/>
        <dbReference type="EC" id="6.3.2.2"/>
    </reaction>
</comment>
<dbReference type="Pfam" id="PF04107">
    <property type="entry name" value="GCS2"/>
    <property type="match status" value="1"/>
</dbReference>
<dbReference type="GO" id="GO:0005524">
    <property type="term" value="F:ATP binding"/>
    <property type="evidence" value="ECO:0007669"/>
    <property type="project" value="UniProtKB-UniRule"/>
</dbReference>
<dbReference type="PANTHER" id="PTHR34378:SF1">
    <property type="entry name" value="GLUTAMATE--CYSTEINE LIGASE, CHLOROPLASTIC"/>
    <property type="match status" value="1"/>
</dbReference>
<keyword evidence="5" id="KW-0317">Glutathione biosynthesis</keyword>
<comment type="similarity">
    <text evidence="10">Belongs to the glutamate--cysteine ligase type 2 family. EgtA subfamily.</text>
</comment>
<evidence type="ECO:0000256" key="7">
    <source>
        <dbReference type="ARBA" id="ARBA00022840"/>
    </source>
</evidence>
<keyword evidence="9 11" id="KW-1015">Disulfide bond</keyword>
<dbReference type="GO" id="GO:0004357">
    <property type="term" value="F:glutamate-cysteine ligase activity"/>
    <property type="evidence" value="ECO:0007669"/>
    <property type="project" value="UniProtKB-UniRule"/>
</dbReference>
<keyword evidence="13" id="KW-1185">Reference proteome</keyword>
<evidence type="ECO:0000256" key="1">
    <source>
        <dbReference type="ARBA" id="ARBA00005006"/>
    </source>
</evidence>
<keyword evidence="7 10" id="KW-0067">ATP-binding</keyword>
<keyword evidence="6 10" id="KW-0547">Nucleotide-binding</keyword>
<proteinExistence type="inferred from homology"/>
<evidence type="ECO:0000256" key="8">
    <source>
        <dbReference type="ARBA" id="ARBA00022946"/>
    </source>
</evidence>
<comment type="caution">
    <text evidence="12">The sequence shown here is derived from an EMBL/GenBank/DDBJ whole genome shotgun (WGS) entry which is preliminary data.</text>
</comment>
<evidence type="ECO:0000256" key="9">
    <source>
        <dbReference type="ARBA" id="ARBA00023157"/>
    </source>
</evidence>
<dbReference type="GO" id="GO:0006750">
    <property type="term" value="P:glutathione biosynthetic process"/>
    <property type="evidence" value="ECO:0007669"/>
    <property type="project" value="UniProtKB-UniRule"/>
</dbReference>
<evidence type="ECO:0000256" key="5">
    <source>
        <dbReference type="ARBA" id="ARBA00022684"/>
    </source>
</evidence>
<evidence type="ECO:0000256" key="11">
    <source>
        <dbReference type="PIRSR" id="PIRSR017901-50"/>
    </source>
</evidence>
<dbReference type="AlphaFoldDB" id="A0A433XAU5"/>
<dbReference type="InterPro" id="IPR006336">
    <property type="entry name" value="GCS2"/>
</dbReference>
<sequence length="455" mass="50357">MPGAKPSPQIESRADLIEAMARGAKPKDTWRVGTEHEKFVFYRKDNSPVPYEGSNGIRALLEGVMDRTGSSPIHDGDALIGLEQPNGGGSISLEPGGQFELSGAPLRTLHETCVETNQHLKLMRAIAEPLGIGFLGLGAIPTWSVADIPKMPKSRYAIMGPYMEKVGTLGTSMMFRSCTVQANLDFSDEADMVKKLRVSLALQPVATALFANSPFIDGKPSPYLSFRSQIWLDTDPDRTGMIPFAFEDGMGFERYADYALDVPMYFVVREGRYINCAGESFRAFLGGQLPQLPGEKPTIKDWEDHLSTLFPEVRLKQYLEMRGADAGPWQELCALPALWTGLLYDSAALDAAWEMVKDWTAEERDALRRAVPRSAIHTPFRNETVADIGARMLELARGGLARRANLNWEGEDETIFLAPIAETLRTGKTAAEDLVDLYKGEWQGDISRVFERAAF</sequence>
<evidence type="ECO:0000256" key="3">
    <source>
        <dbReference type="ARBA" id="ARBA00011153"/>
    </source>
</evidence>
<organism evidence="12 13">
    <name type="scientific">Arsenicitalea aurantiaca</name>
    <dbReference type="NCBI Taxonomy" id="1783274"/>
    <lineage>
        <taxon>Bacteria</taxon>
        <taxon>Pseudomonadati</taxon>
        <taxon>Pseudomonadota</taxon>
        <taxon>Alphaproteobacteria</taxon>
        <taxon>Hyphomicrobiales</taxon>
        <taxon>Devosiaceae</taxon>
        <taxon>Arsenicitalea</taxon>
    </lineage>
</organism>
<dbReference type="Gene3D" id="3.30.590.20">
    <property type="match status" value="1"/>
</dbReference>
<dbReference type="Proteomes" id="UP000281547">
    <property type="component" value="Unassembled WGS sequence"/>
</dbReference>
<evidence type="ECO:0000313" key="12">
    <source>
        <dbReference type="EMBL" id="RUT31183.1"/>
    </source>
</evidence>
<keyword evidence="4 10" id="KW-0436">Ligase</keyword>
<dbReference type="InterPro" id="IPR011556">
    <property type="entry name" value="Glut_cys_lig_pln_type"/>
</dbReference>
<reference evidence="12 13" key="1">
    <citation type="journal article" date="2016" name="Int. J. Syst. Evol. Microbiol.">
        <title>Arsenicitalea aurantiaca gen. nov., sp. nov., a new member of the family Hyphomicrobiaceae, isolated from high-arsenic sediment.</title>
        <authorList>
            <person name="Mu Y."/>
            <person name="Zhou L."/>
            <person name="Zeng X.C."/>
            <person name="Liu L."/>
            <person name="Pan Y."/>
            <person name="Chen X."/>
            <person name="Wang J."/>
            <person name="Li S."/>
            <person name="Li W.J."/>
            <person name="Wang Y."/>
        </authorList>
    </citation>
    <scope>NUCLEOTIDE SEQUENCE [LARGE SCALE GENOMIC DNA]</scope>
    <source>
        <strain evidence="12 13">42-50</strain>
    </source>
</reference>
<dbReference type="PIRSF" id="PIRSF017901">
    <property type="entry name" value="GCL"/>
    <property type="match status" value="1"/>
</dbReference>
<evidence type="ECO:0000256" key="4">
    <source>
        <dbReference type="ARBA" id="ARBA00022598"/>
    </source>
</evidence>
<feature type="disulfide bond" evidence="11">
    <location>
        <begin position="113"/>
        <end position="333"/>
    </location>
</feature>
<comment type="similarity">
    <text evidence="2">Belongs to the carboxylate-amine ligase family. Glutamate--cysteine ligase type 2 subfamily.</text>
</comment>
<dbReference type="RefSeq" id="WP_127188429.1">
    <property type="nucleotide sequence ID" value="NZ_RZNJ01000003.1"/>
</dbReference>